<evidence type="ECO:0000313" key="3">
    <source>
        <dbReference type="Proteomes" id="UP000245712"/>
    </source>
</evidence>
<accession>A0ABX5KDJ2</accession>
<proteinExistence type="predicted"/>
<keyword evidence="3" id="KW-1185">Reference proteome</keyword>
<dbReference type="Pfam" id="PF13577">
    <property type="entry name" value="SnoaL_4"/>
    <property type="match status" value="1"/>
</dbReference>
<feature type="domain" description="SnoaL-like" evidence="1">
    <location>
        <begin position="73"/>
        <end position="175"/>
    </location>
</feature>
<dbReference type="InterPro" id="IPR032710">
    <property type="entry name" value="NTF2-like_dom_sf"/>
</dbReference>
<reference evidence="2 3" key="1">
    <citation type="submission" date="2018-05" db="EMBL/GenBank/DDBJ databases">
        <title>Genomic Encyclopedia of Type Strains, Phase IV (KMG-V): Genome sequencing to study the core and pangenomes of soil and plant-associated prokaryotes.</title>
        <authorList>
            <person name="Whitman W."/>
        </authorList>
    </citation>
    <scope>NUCLEOTIDE SEQUENCE [LARGE SCALE GENOMIC DNA]</scope>
    <source>
        <strain evidence="2 3">SCZa-39</strain>
    </source>
</reference>
<gene>
    <name evidence="2" type="ORF">C7402_118118</name>
</gene>
<name>A0ABX5KDJ2_9BURK</name>
<sequence>MNANSMGLALAHDHSHEARDVTLAALAARVARLEAIEAIRALKAHYGALADAKYTDDYRKIDAGALVEIARQQAECFTDDAVWAGGDGFGGDLVGREAIARWFLASPWRFAMHYYVSESLQVDAVRGEAEARWRLMQVALREGERAQAGAVWLGAVTTERYRRDAASGLWLISYMKFDTLQMMTLADGPLPIARSFADLDALRVAREQHNPRNPRTQDSQS</sequence>
<dbReference type="EMBL" id="QEOB01000018">
    <property type="protein sequence ID" value="PVX75186.1"/>
    <property type="molecule type" value="Genomic_DNA"/>
</dbReference>
<dbReference type="Proteomes" id="UP000245712">
    <property type="component" value="Unassembled WGS sequence"/>
</dbReference>
<organism evidence="2 3">
    <name type="scientific">Paraburkholderia unamae</name>
    <dbReference type="NCBI Taxonomy" id="219649"/>
    <lineage>
        <taxon>Bacteria</taxon>
        <taxon>Pseudomonadati</taxon>
        <taxon>Pseudomonadota</taxon>
        <taxon>Betaproteobacteria</taxon>
        <taxon>Burkholderiales</taxon>
        <taxon>Burkholderiaceae</taxon>
        <taxon>Paraburkholderia</taxon>
    </lineage>
</organism>
<comment type="caution">
    <text evidence="2">The sequence shown here is derived from an EMBL/GenBank/DDBJ whole genome shotgun (WGS) entry which is preliminary data.</text>
</comment>
<dbReference type="Gene3D" id="3.10.450.50">
    <property type="match status" value="1"/>
</dbReference>
<evidence type="ECO:0000313" key="2">
    <source>
        <dbReference type="EMBL" id="PVX75186.1"/>
    </source>
</evidence>
<dbReference type="RefSeq" id="WP_116613553.1">
    <property type="nucleotide sequence ID" value="NZ_QEOB01000018.1"/>
</dbReference>
<protein>
    <submittedName>
        <fullName evidence="2">SnoaL-like protein</fullName>
    </submittedName>
</protein>
<evidence type="ECO:0000259" key="1">
    <source>
        <dbReference type="Pfam" id="PF13577"/>
    </source>
</evidence>
<dbReference type="InterPro" id="IPR037401">
    <property type="entry name" value="SnoaL-like"/>
</dbReference>
<dbReference type="SUPFAM" id="SSF54427">
    <property type="entry name" value="NTF2-like"/>
    <property type="match status" value="1"/>
</dbReference>